<gene>
    <name evidence="6" type="ORF">I6N95_16320</name>
</gene>
<dbReference type="PROSITE" id="PS00211">
    <property type="entry name" value="ABC_TRANSPORTER_1"/>
    <property type="match status" value="1"/>
</dbReference>
<dbReference type="Pfam" id="PF00005">
    <property type="entry name" value="ABC_tran"/>
    <property type="match status" value="1"/>
</dbReference>
<dbReference type="FunFam" id="3.40.50.300:FF:000016">
    <property type="entry name" value="Oligopeptide ABC transporter ATP-binding component"/>
    <property type="match status" value="1"/>
</dbReference>
<keyword evidence="4 6" id="KW-0067">ATP-binding</keyword>
<dbReference type="InterPro" id="IPR003439">
    <property type="entry name" value="ABC_transporter-like_ATP-bd"/>
</dbReference>
<dbReference type="InterPro" id="IPR003593">
    <property type="entry name" value="AAA+_ATPase"/>
</dbReference>
<evidence type="ECO:0000256" key="1">
    <source>
        <dbReference type="ARBA" id="ARBA00005417"/>
    </source>
</evidence>
<dbReference type="PANTHER" id="PTHR43067:SF3">
    <property type="entry name" value="MALTOSE ABC TRANSPORTER, ATP-BINDING PROTEIN"/>
    <property type="match status" value="1"/>
</dbReference>
<dbReference type="AlphaFoldDB" id="A0A940ST05"/>
<keyword evidence="7" id="KW-1185">Reference proteome</keyword>
<name>A0A940ST05_9ENTE</name>
<dbReference type="EMBL" id="JAEEGA010000011">
    <property type="protein sequence ID" value="MBP1042582.1"/>
    <property type="molecule type" value="Genomic_DNA"/>
</dbReference>
<comment type="caution">
    <text evidence="6">The sequence shown here is derived from an EMBL/GenBank/DDBJ whole genome shotgun (WGS) entry which is preliminary data.</text>
</comment>
<evidence type="ECO:0000256" key="2">
    <source>
        <dbReference type="ARBA" id="ARBA00022448"/>
    </source>
</evidence>
<dbReference type="GO" id="GO:0015833">
    <property type="term" value="P:peptide transport"/>
    <property type="evidence" value="ECO:0007669"/>
    <property type="project" value="InterPro"/>
</dbReference>
<dbReference type="SMART" id="SM00382">
    <property type="entry name" value="AAA"/>
    <property type="match status" value="1"/>
</dbReference>
<keyword evidence="2" id="KW-0813">Transport</keyword>
<protein>
    <submittedName>
        <fullName evidence="6">ABC transporter ATP-binding protein</fullName>
    </submittedName>
</protein>
<dbReference type="SUPFAM" id="SSF52540">
    <property type="entry name" value="P-loop containing nucleoside triphosphate hydrolases"/>
    <property type="match status" value="1"/>
</dbReference>
<dbReference type="NCBIfam" id="TIGR01727">
    <property type="entry name" value="oligo_HPY"/>
    <property type="match status" value="1"/>
</dbReference>
<dbReference type="PROSITE" id="PS50893">
    <property type="entry name" value="ABC_TRANSPORTER_2"/>
    <property type="match status" value="1"/>
</dbReference>
<dbReference type="CDD" id="cd03257">
    <property type="entry name" value="ABC_NikE_OppD_transporters"/>
    <property type="match status" value="1"/>
</dbReference>
<evidence type="ECO:0000313" key="6">
    <source>
        <dbReference type="EMBL" id="MBP1042582.1"/>
    </source>
</evidence>
<dbReference type="RefSeq" id="WP_209529894.1">
    <property type="nucleotide sequence ID" value="NZ_JAEEGA010000011.1"/>
</dbReference>
<dbReference type="PANTHER" id="PTHR43067">
    <property type="entry name" value="OLIGOPEPTIDE/DIPEPTIDE ABC TRANSPORTER, ATPASE SUBUNIT"/>
    <property type="match status" value="1"/>
</dbReference>
<evidence type="ECO:0000259" key="5">
    <source>
        <dbReference type="PROSITE" id="PS50893"/>
    </source>
</evidence>
<dbReference type="Pfam" id="PF08352">
    <property type="entry name" value="oligo_HPY"/>
    <property type="match status" value="1"/>
</dbReference>
<reference evidence="6" key="1">
    <citation type="submission" date="2020-12" db="EMBL/GenBank/DDBJ databases">
        <title>Vagococcus allomyrinae sp. nov. and Enterococcus lavae sp. nov., isolated from the larvae of Allomyrina dichotoma.</title>
        <authorList>
            <person name="Lee S.D."/>
        </authorList>
    </citation>
    <scope>NUCLEOTIDE SEQUENCE</scope>
    <source>
        <strain evidence="6">BWB3-3</strain>
    </source>
</reference>
<dbReference type="InterPro" id="IPR013563">
    <property type="entry name" value="Oligopep_ABC_C"/>
</dbReference>
<proteinExistence type="inferred from homology"/>
<organism evidence="6 7">
    <name type="scientific">Vagococcus allomyrinae</name>
    <dbReference type="NCBI Taxonomy" id="2794353"/>
    <lineage>
        <taxon>Bacteria</taxon>
        <taxon>Bacillati</taxon>
        <taxon>Bacillota</taxon>
        <taxon>Bacilli</taxon>
        <taxon>Lactobacillales</taxon>
        <taxon>Enterococcaceae</taxon>
        <taxon>Vagococcus</taxon>
    </lineage>
</organism>
<evidence type="ECO:0000256" key="4">
    <source>
        <dbReference type="ARBA" id="ARBA00022840"/>
    </source>
</evidence>
<accession>A0A940ST05</accession>
<dbReference type="Proteomes" id="UP000674938">
    <property type="component" value="Unassembled WGS sequence"/>
</dbReference>
<sequence>MTNPILTVRELSVEFNLKQQKEIKKIKAIEQIDLDIYRGEMMGIIGESGSGKSTLAFAILNLIDAPGVIASGQVQFIKNDGQALNVLELDSQQENEFRWKEIATVFQAAQSALNPIQTVYDHFVDTYQAHTTRAEALDAEALRLKVEELCAYVRLDKNVLKMYPFELSGGMKQRVLIALSLLLDPSIIILDEPTTALDVITQWYILDILKKINREKNVTIIFLTHDISIISAMVDRIVVMYAGQIVEIGKTEDVYRFPAHPYTKALLGAIPTMNDEISSKQAIAGGTYDMLKADGGCRFKNRCQRAQEVGCQGLASDSCQLFEVSETHVARCINRYQEESNES</sequence>
<feature type="domain" description="ABC transporter" evidence="5">
    <location>
        <begin position="8"/>
        <end position="267"/>
    </location>
</feature>
<dbReference type="GO" id="GO:0016887">
    <property type="term" value="F:ATP hydrolysis activity"/>
    <property type="evidence" value="ECO:0007669"/>
    <property type="project" value="InterPro"/>
</dbReference>
<dbReference type="InterPro" id="IPR017871">
    <property type="entry name" value="ABC_transporter-like_CS"/>
</dbReference>
<evidence type="ECO:0000256" key="3">
    <source>
        <dbReference type="ARBA" id="ARBA00022741"/>
    </source>
</evidence>
<keyword evidence="3" id="KW-0547">Nucleotide-binding</keyword>
<dbReference type="InterPro" id="IPR027417">
    <property type="entry name" value="P-loop_NTPase"/>
</dbReference>
<dbReference type="Gene3D" id="3.40.50.300">
    <property type="entry name" value="P-loop containing nucleotide triphosphate hydrolases"/>
    <property type="match status" value="1"/>
</dbReference>
<dbReference type="GO" id="GO:0005524">
    <property type="term" value="F:ATP binding"/>
    <property type="evidence" value="ECO:0007669"/>
    <property type="project" value="UniProtKB-KW"/>
</dbReference>
<comment type="similarity">
    <text evidence="1">Belongs to the ABC transporter superfamily.</text>
</comment>
<evidence type="ECO:0000313" key="7">
    <source>
        <dbReference type="Proteomes" id="UP000674938"/>
    </source>
</evidence>